<sequence>MQKSCIFCDKPANDLILENDQAKAFYDLQPMSKGHLLIMPKGHYVTWFDVPEDVQVKVIELMNDAKKQLDKQYHPQGYQVFSHVGKAAGQTVFHAHIHLVPVY</sequence>
<dbReference type="PANTHER" id="PTHR46648:SF1">
    <property type="entry name" value="ADENOSINE 5'-MONOPHOSPHORAMIDASE HNT1"/>
    <property type="match status" value="1"/>
</dbReference>
<dbReference type="InterPro" id="IPR001310">
    <property type="entry name" value="Histidine_triad_HIT"/>
</dbReference>
<dbReference type="SUPFAM" id="SSF54197">
    <property type="entry name" value="HIT-like"/>
    <property type="match status" value="1"/>
</dbReference>
<name>A0ABS8R6A2_9LACO</name>
<reference evidence="3 4" key="1">
    <citation type="submission" date="2021-12" db="EMBL/GenBank/DDBJ databases">
        <title>A phylogenomic analysis of Limosilactobacillus reuteri reveals ancient and stable evolutionary relationships with rodents and birds and zoonotic transmission to humans.</title>
        <authorList>
            <person name="Li F."/>
            <person name="Li X."/>
            <person name="Cheng C."/>
            <person name="Tollenaar S."/>
            <person name="Zhang J.S."/>
            <person name="Simpson D."/>
            <person name="Tasseva G."/>
            <person name="Perez-Munoz M.E."/>
            <person name="Frese S."/>
            <person name="Gaenzle M.G."/>
            <person name="Walter J."/>
            <person name="Zheng J."/>
        </authorList>
    </citation>
    <scope>NUCLEOTIDE SEQUENCE [LARGE SCALE GENOMIC DNA]</scope>
    <source>
        <strain evidence="3 4">BG-MG3-B</strain>
    </source>
</reference>
<protein>
    <submittedName>
        <fullName evidence="3">HIT family protein</fullName>
    </submittedName>
</protein>
<proteinExistence type="predicted"/>
<evidence type="ECO:0000313" key="3">
    <source>
        <dbReference type="EMBL" id="MCD7130243.1"/>
    </source>
</evidence>
<organism evidence="3 4">
    <name type="scientific">Limosilactobacillus agrestis</name>
    <dbReference type="NCBI Taxonomy" id="2759748"/>
    <lineage>
        <taxon>Bacteria</taxon>
        <taxon>Bacillati</taxon>
        <taxon>Bacillota</taxon>
        <taxon>Bacilli</taxon>
        <taxon>Lactobacillales</taxon>
        <taxon>Lactobacillaceae</taxon>
        <taxon>Limosilactobacillus</taxon>
    </lineage>
</organism>
<dbReference type="InterPro" id="IPR011146">
    <property type="entry name" value="HIT-like"/>
</dbReference>
<dbReference type="PANTHER" id="PTHR46648">
    <property type="entry name" value="HIT FAMILY PROTEIN 1"/>
    <property type="match status" value="1"/>
</dbReference>
<evidence type="ECO:0000259" key="2">
    <source>
        <dbReference type="PROSITE" id="PS51084"/>
    </source>
</evidence>
<dbReference type="InterPro" id="IPR036265">
    <property type="entry name" value="HIT-like_sf"/>
</dbReference>
<evidence type="ECO:0000256" key="1">
    <source>
        <dbReference type="PROSITE-ProRule" id="PRU00464"/>
    </source>
</evidence>
<feature type="domain" description="HIT" evidence="2">
    <location>
        <begin position="3"/>
        <end position="103"/>
    </location>
</feature>
<keyword evidence="4" id="KW-1185">Reference proteome</keyword>
<dbReference type="Proteomes" id="UP001199710">
    <property type="component" value="Unassembled WGS sequence"/>
</dbReference>
<dbReference type="EMBL" id="JAJPDE010000041">
    <property type="protein sequence ID" value="MCD7130243.1"/>
    <property type="molecule type" value="Genomic_DNA"/>
</dbReference>
<accession>A0ABS8R6A2</accession>
<dbReference type="PRINTS" id="PR00332">
    <property type="entry name" value="HISTRIAD"/>
</dbReference>
<evidence type="ECO:0000313" key="4">
    <source>
        <dbReference type="Proteomes" id="UP001199710"/>
    </source>
</evidence>
<dbReference type="PROSITE" id="PS51084">
    <property type="entry name" value="HIT_2"/>
    <property type="match status" value="1"/>
</dbReference>
<gene>
    <name evidence="3" type="ORF">LTY36_03365</name>
</gene>
<dbReference type="Gene3D" id="3.30.428.10">
    <property type="entry name" value="HIT-like"/>
    <property type="match status" value="1"/>
</dbReference>
<feature type="short sequence motif" description="Histidine triad motif" evidence="1">
    <location>
        <begin position="94"/>
        <end position="98"/>
    </location>
</feature>
<dbReference type="RefSeq" id="WP_182600068.1">
    <property type="nucleotide sequence ID" value="NZ_JACIVF010000018.1"/>
</dbReference>
<comment type="caution">
    <text evidence="3">The sequence shown here is derived from an EMBL/GenBank/DDBJ whole genome shotgun (WGS) entry which is preliminary data.</text>
</comment>
<dbReference type="Pfam" id="PF01230">
    <property type="entry name" value="HIT"/>
    <property type="match status" value="1"/>
</dbReference>